<dbReference type="PROSITE" id="PS51257">
    <property type="entry name" value="PROKAR_LIPOPROTEIN"/>
    <property type="match status" value="1"/>
</dbReference>
<reference evidence="1 2" key="1">
    <citation type="submission" date="2021-02" db="EMBL/GenBank/DDBJ databases">
        <title>De Novo genome assembly of isolated myxobacteria.</title>
        <authorList>
            <person name="Stevens D.C."/>
        </authorList>
    </citation>
    <scope>NUCLEOTIDE SEQUENCE [LARGE SCALE GENOMIC DNA]</scope>
    <source>
        <strain evidence="2">SCPEA02</strain>
    </source>
</reference>
<organism evidence="1 2">
    <name type="scientific">Pyxidicoccus parkwayensis</name>
    <dbReference type="NCBI Taxonomy" id="2813578"/>
    <lineage>
        <taxon>Bacteria</taxon>
        <taxon>Pseudomonadati</taxon>
        <taxon>Myxococcota</taxon>
        <taxon>Myxococcia</taxon>
        <taxon>Myxococcales</taxon>
        <taxon>Cystobacterineae</taxon>
        <taxon>Myxococcaceae</taxon>
        <taxon>Pyxidicoccus</taxon>
    </lineage>
</organism>
<sequence>MSLKNLALVLFTGALILSGCGGSKPPEQPVAKKLAFTVQPSQAVAGAVIAPAVKVSVLTAEGNVVPGAQVTVSLSLEANPSGATLSGAAPAATSQGVATFASLALDKAGEGYTLVARAQGLDSATSQAFTITAAQVIAHDLAFTQQPGELEAGGTFSPSVQVTVRDAAGAPVPMSVPVTLALSANPAGGMLSGTLTANTTNGVATFPELSLDKAGEGYVLTASAPGVEPANSAAFKVKPGKAKSMAFVSQPASAAVDAALTPAVQVRLMDAHGNVATGATDSITVALGNNDNGATLSGTLTVAAVEGVASFAGLSVDHVGTYTLVASGTGLEGATSNSFDITGGPATQLSFRVQPSTVGAGSAFSPAVEVTALDAKGNVSTGFTGPVTVALDANPTSDTLQGTLTVNAVAGVARFSNVSLRKLGTGYTLVASSSGLTSATSQAFDVTPGEARVLTFTKQPGESTVGAPINPPVAVTVRDGFGNTVTNSSATLTLSLANNPTGASLTGTVAVAAVNGVATFTGVAVDKAGNGYTLSVSAPGLTSTSIAFNVVPGVATKLAFGVQPSDVVAGSSITPAVTVRVVDAAGNTVPTATNSITMAIGNNPNSGILNGTKTVSAVNGVATFPGLSITKTGAGYTLTAAATGLTGGTSSAFNVTPGAASSLGFDTNPPSVVTAGAAITPAVKVSVRDAFNNTVTGSTASITLSMSANPGASTLGGTLTVNAVNGVATFPDLTLDKVANNYSFAAASTGLTGTTSTLFNVAAGAASKLAFTTQPANVAAGATFATSVKVTVQDAFGNTVTTPAVSVGVALGNNPSGATLGGTTTATTASGVATFANITVDKLGTGYTLVAASSPLTGVTSNAFNVTAGPASKLAFITPPGNTTAGTAFNPAVQVAVQDAGGNTVTGSTASITLGLGTNPSGAALSGTLVVSAVNGVATFSGVSLARVGTGYTLTATSTGLTAGTSPAFNVTAGPASKLVFTGQPSRASVGQAITPAVEVTVQDGFGNTVTSSTDSITVALGNNPSGATLGGTLTVSATNGVASFAGLTVSAAGNGYTLTVNATGLQSATSIAFDAVVAGTKLVYVDPAAPGRKIALVRNPASTDTTVLLDLVALENLTGYSVGMNLPLDTTLVQAAGSLMVPGTVLAPGQNPIAAYGKLPASGPLAGTLTTGQSQKAAGEGAVTTDTAITAGSVLYTVQLAMRPGATSGVVFDGAALGPKFRALMRDRLGTDVVDGSGFAIGRLEVQ</sequence>
<evidence type="ECO:0000313" key="2">
    <source>
        <dbReference type="Proteomes" id="UP000662747"/>
    </source>
</evidence>
<name>A0ABX7PAQ4_9BACT</name>
<dbReference type="Proteomes" id="UP000662747">
    <property type="component" value="Chromosome"/>
</dbReference>
<dbReference type="InterPro" id="IPR013783">
    <property type="entry name" value="Ig-like_fold"/>
</dbReference>
<evidence type="ECO:0008006" key="3">
    <source>
        <dbReference type="Google" id="ProtNLM"/>
    </source>
</evidence>
<dbReference type="RefSeq" id="WP_206729072.1">
    <property type="nucleotide sequence ID" value="NZ_CP071090.1"/>
</dbReference>
<accession>A0ABX7PAQ4</accession>
<gene>
    <name evidence="1" type="ORF">JY651_22715</name>
</gene>
<evidence type="ECO:0000313" key="1">
    <source>
        <dbReference type="EMBL" id="QSQ27551.1"/>
    </source>
</evidence>
<proteinExistence type="predicted"/>
<dbReference type="Gene3D" id="2.60.40.10">
    <property type="entry name" value="Immunoglobulins"/>
    <property type="match status" value="1"/>
</dbReference>
<dbReference type="EMBL" id="CP071090">
    <property type="protein sequence ID" value="QSQ27551.1"/>
    <property type="molecule type" value="Genomic_DNA"/>
</dbReference>
<keyword evidence="2" id="KW-1185">Reference proteome</keyword>
<protein>
    <recommendedName>
        <fullName evidence="3">Big-1 domain-containing protein</fullName>
    </recommendedName>
</protein>